<evidence type="ECO:0000313" key="3">
    <source>
        <dbReference type="EMBL" id="QDV81520.1"/>
    </source>
</evidence>
<feature type="transmembrane region" description="Helical" evidence="2">
    <location>
        <begin position="534"/>
        <end position="556"/>
    </location>
</feature>
<feature type="region of interest" description="Disordered" evidence="1">
    <location>
        <begin position="396"/>
        <end position="424"/>
    </location>
</feature>
<name>A0ABX5XKM9_9BACT</name>
<feature type="region of interest" description="Disordered" evidence="1">
    <location>
        <begin position="502"/>
        <end position="524"/>
    </location>
</feature>
<keyword evidence="2" id="KW-1133">Transmembrane helix</keyword>
<gene>
    <name evidence="3" type="ORF">TBK1r_04380</name>
</gene>
<dbReference type="RefSeq" id="WP_419580882.1">
    <property type="nucleotide sequence ID" value="NZ_CP036432.1"/>
</dbReference>
<feature type="region of interest" description="Disordered" evidence="1">
    <location>
        <begin position="571"/>
        <end position="669"/>
    </location>
</feature>
<evidence type="ECO:0000256" key="2">
    <source>
        <dbReference type="SAM" id="Phobius"/>
    </source>
</evidence>
<feature type="compositionally biased region" description="Polar residues" evidence="1">
    <location>
        <begin position="587"/>
        <end position="598"/>
    </location>
</feature>
<protein>
    <submittedName>
        <fullName evidence="3">Uncharacterized protein</fullName>
    </submittedName>
</protein>
<organism evidence="3 4">
    <name type="scientific">Stieleria magnilauensis</name>
    <dbReference type="NCBI Taxonomy" id="2527963"/>
    <lineage>
        <taxon>Bacteria</taxon>
        <taxon>Pseudomonadati</taxon>
        <taxon>Planctomycetota</taxon>
        <taxon>Planctomycetia</taxon>
        <taxon>Pirellulales</taxon>
        <taxon>Pirellulaceae</taxon>
        <taxon>Stieleria</taxon>
    </lineage>
</organism>
<keyword evidence="4" id="KW-1185">Reference proteome</keyword>
<keyword evidence="2" id="KW-0472">Membrane</keyword>
<feature type="region of interest" description="Disordered" evidence="1">
    <location>
        <begin position="785"/>
        <end position="810"/>
    </location>
</feature>
<reference evidence="3 4" key="1">
    <citation type="submission" date="2019-02" db="EMBL/GenBank/DDBJ databases">
        <title>Deep-cultivation of Planctomycetes and their phenomic and genomic characterization uncovers novel biology.</title>
        <authorList>
            <person name="Wiegand S."/>
            <person name="Jogler M."/>
            <person name="Boedeker C."/>
            <person name="Pinto D."/>
            <person name="Vollmers J."/>
            <person name="Rivas-Marin E."/>
            <person name="Kohn T."/>
            <person name="Peeters S.H."/>
            <person name="Heuer A."/>
            <person name="Rast P."/>
            <person name="Oberbeckmann S."/>
            <person name="Bunk B."/>
            <person name="Jeske O."/>
            <person name="Meyerdierks A."/>
            <person name="Storesund J.E."/>
            <person name="Kallscheuer N."/>
            <person name="Luecker S."/>
            <person name="Lage O.M."/>
            <person name="Pohl T."/>
            <person name="Merkel B.J."/>
            <person name="Hornburger P."/>
            <person name="Mueller R.-W."/>
            <person name="Bruemmer F."/>
            <person name="Labrenz M."/>
            <person name="Spormann A.M."/>
            <person name="Op den Camp H."/>
            <person name="Overmann J."/>
            <person name="Amann R."/>
            <person name="Jetten M.S.M."/>
            <person name="Mascher T."/>
            <person name="Medema M.H."/>
            <person name="Devos D.P."/>
            <person name="Kaster A.-K."/>
            <person name="Ovreas L."/>
            <person name="Rohde M."/>
            <person name="Galperin M.Y."/>
            <person name="Jogler C."/>
        </authorList>
    </citation>
    <scope>NUCLEOTIDE SEQUENCE [LARGE SCALE GENOMIC DNA]</scope>
    <source>
        <strain evidence="3 4">TBK1r</strain>
    </source>
</reference>
<feature type="region of interest" description="Disordered" evidence="1">
    <location>
        <begin position="105"/>
        <end position="129"/>
    </location>
</feature>
<dbReference type="EMBL" id="CP036432">
    <property type="protein sequence ID" value="QDV81520.1"/>
    <property type="molecule type" value="Genomic_DNA"/>
</dbReference>
<evidence type="ECO:0000313" key="4">
    <source>
        <dbReference type="Proteomes" id="UP000318081"/>
    </source>
</evidence>
<dbReference type="Proteomes" id="UP000318081">
    <property type="component" value="Chromosome"/>
</dbReference>
<evidence type="ECO:0000256" key="1">
    <source>
        <dbReference type="SAM" id="MobiDB-lite"/>
    </source>
</evidence>
<accession>A0ABX5XKM9</accession>
<feature type="compositionally biased region" description="Basic and acidic residues" evidence="1">
    <location>
        <begin position="502"/>
        <end position="511"/>
    </location>
</feature>
<keyword evidence="2" id="KW-0812">Transmembrane</keyword>
<feature type="compositionally biased region" description="Polar residues" evidence="1">
    <location>
        <begin position="606"/>
        <end position="647"/>
    </location>
</feature>
<sequence length="810" mass="86289">MTLSGQCPACRTTLAFTEASLVAAPPGANAFSLDLSALPPGTPTLRCQCDATLIATDLSVVTEIPTECAECGSKYVVDRSGAGVELPCRCGAVVKVPTAILTEVSVGQSDRSASPEPAALDSDPRVDEAPETTVPLPIVAFPDLFQLQVPVIDASDSIDTEAASLPEFNDASAVNLPIVAFPDLYQLQVPVIVSSDSMDAEADSLPESNDASAIELPIVAFPDLYQLQAPVIGASDSIDAEADSLPESIDTRAIELPIVAFPDLYQLQVPVIDASDSMDAEAASLPESIDTSAIELPIVAFPDLYQLQVPVIDASDSMDAEAVSLAESIDTRAIELPIVAFPDLYQLQVPVIDTSDSMDAEADSLPEPNDASAVELQIVAFPDLYRLQVPEAGEVSVHPPEADASETQPSEETPQRQEQLEDSTAEAVAVDVAVVSCPGCKREYSITRADMGQTAECQCGFVFVMQENVDALDSAFCTDLMPFQPLAIDRTGTRVVAGDVTKVNDTEERSRGSKPQTAPGRSVLLDGRDRRSSFTANFVMVAAGFLLMATAIGFVYRDRLGIRLLAANGITKPVKRGGPMPIPPANPTVSAPPQTSGDRPQASGDRPQTSGDRPQTSGDRPQTSGDRPQTSGDRPQTSGDRPQTSGDRPQASGDRARGGVPDAVPQPVNFTERMRQPPAQLSEFLRSVYLQARQLDADKTLGKAALFHFSETVNQLDATGVQFSVADLFWLAETWEGFGKRAASGDLESKCYWQAAGAFALAQTLETIDPQDRLIADRRKRELSERSRRVLRMASKPNDASTPASGARSR</sequence>
<proteinExistence type="predicted"/>